<keyword evidence="2" id="KW-1185">Reference proteome</keyword>
<comment type="caution">
    <text evidence="1">The sequence shown here is derived from an EMBL/GenBank/DDBJ whole genome shotgun (WGS) entry which is preliminary data.</text>
</comment>
<evidence type="ECO:0000313" key="2">
    <source>
        <dbReference type="Proteomes" id="UP001155182"/>
    </source>
</evidence>
<accession>A0A9X2JBG4</accession>
<gene>
    <name evidence="1" type="ORF">NF867_00805</name>
</gene>
<dbReference type="EMBL" id="JAMWYS010000003">
    <property type="protein sequence ID" value="MCO4291399.1"/>
    <property type="molecule type" value="Genomic_DNA"/>
</dbReference>
<sequence length="427" mass="49368">MTEELLHFIWKYKLFQIGNLRTTTGELVEIINAGVHNTHAGPDFFNSRIKIGDTIWAGNVEIHRRASDWHKHLHSADKSYDNVILHVVHINDEQIKSTAGYNIPTLDLSNYIKPELLNQYQRLLQNENELPCASLIKSIDEFTLNNWLQRLVIERLEEKTAIIEAELNLTTQNWEETFYRILARSFGFHVNAEPFLLLARSLQSLVLAKHKHNYLQLEALLFGQGGFLNDDLNDEYYSSMKIEYDFLRSKYSLKPIDGYLWKFLRLRPTNFPTIRISQFAMLVFKSSHLFSKIIESEDLKQLESLFKVETASYWQQHYLFGKSSFAKEKILGKESIAVILINAVIPFLFIYGKKLGDEQLAIKALMLLENIKTEQNLIVKQFALAGIKSKSAADSQALIHLKSTYCDKKKCLNCAIGVKLLKKCYNE</sequence>
<dbReference type="RefSeq" id="WP_252585623.1">
    <property type="nucleotide sequence ID" value="NZ_JAMWYS010000003.1"/>
</dbReference>
<dbReference type="InterPro" id="IPR021272">
    <property type="entry name" value="DUF2851"/>
</dbReference>
<name>A0A9X2JBG4_9SPHI</name>
<evidence type="ECO:0000313" key="1">
    <source>
        <dbReference type="EMBL" id="MCO4291399.1"/>
    </source>
</evidence>
<reference evidence="1" key="1">
    <citation type="submission" date="2022-06" db="EMBL/GenBank/DDBJ databases">
        <title>Solitalea sp. MAHUQ-68 isolated from rhizospheric soil.</title>
        <authorList>
            <person name="Huq M.A."/>
        </authorList>
    </citation>
    <scope>NUCLEOTIDE SEQUENCE</scope>
    <source>
        <strain evidence="1">MAHUQ-68</strain>
    </source>
</reference>
<organism evidence="1 2">
    <name type="scientific">Solitalea agri</name>
    <dbReference type="NCBI Taxonomy" id="2953739"/>
    <lineage>
        <taxon>Bacteria</taxon>
        <taxon>Pseudomonadati</taxon>
        <taxon>Bacteroidota</taxon>
        <taxon>Sphingobacteriia</taxon>
        <taxon>Sphingobacteriales</taxon>
        <taxon>Sphingobacteriaceae</taxon>
        <taxon>Solitalea</taxon>
    </lineage>
</organism>
<dbReference type="AlphaFoldDB" id="A0A9X2JBG4"/>
<dbReference type="Proteomes" id="UP001155182">
    <property type="component" value="Unassembled WGS sequence"/>
</dbReference>
<dbReference type="Pfam" id="PF11013">
    <property type="entry name" value="DUF2851"/>
    <property type="match status" value="1"/>
</dbReference>
<protein>
    <submittedName>
        <fullName evidence="1">DUF2851 family protein</fullName>
    </submittedName>
</protein>
<proteinExistence type="predicted"/>